<name>A0A3P7E7L0_WUCBA</name>
<dbReference type="AlphaFoldDB" id="A0A3P7E7L0"/>
<feature type="compositionally biased region" description="Basic and acidic residues" evidence="1">
    <location>
        <begin position="11"/>
        <end position="22"/>
    </location>
</feature>
<dbReference type="Proteomes" id="UP000270924">
    <property type="component" value="Unassembled WGS sequence"/>
</dbReference>
<gene>
    <name evidence="2" type="ORF">WBA_LOCUS8792</name>
</gene>
<keyword evidence="3" id="KW-1185">Reference proteome</keyword>
<evidence type="ECO:0000256" key="1">
    <source>
        <dbReference type="SAM" id="MobiDB-lite"/>
    </source>
</evidence>
<evidence type="ECO:0000313" key="3">
    <source>
        <dbReference type="Proteomes" id="UP000270924"/>
    </source>
</evidence>
<evidence type="ECO:0000313" key="2">
    <source>
        <dbReference type="EMBL" id="VDM15406.1"/>
    </source>
</evidence>
<sequence length="364" mass="39231">MFLQFVNTGKESQRNSESEQRVATKSMFGSLSRLAGDAFKGAKQATEQLAQVAQYAASTSDLTTITKPKPPQTVLSSHPISPNAFFTENDLLPGLGDLSEEERQKIMAVMASAELDTASTSVSGSSVPVKISVSRTLDSFFKNEDQRDSKGDFPEHSIVDSVSVSELEPKSSATTKIFSASSDIMSEVDLSCLSPAERDQIISVMKAAESEESNFIPPVLPLLPTSAASVSIPSVNDEFHDDLAELLPAKRDQILTVMKAAEEEHFEATHAISSQPVSQIDTSGEKDEWQEGKNSAGDREMEKHEVLTKFVESSTASSIGVTLPQIDSDYTITEDSSCDLGFRHPSIVSSIITGTDILETDAPS</sequence>
<dbReference type="EMBL" id="UYWW01007762">
    <property type="protein sequence ID" value="VDM15406.1"/>
    <property type="molecule type" value="Genomic_DNA"/>
</dbReference>
<feature type="non-terminal residue" evidence="2">
    <location>
        <position position="364"/>
    </location>
</feature>
<feature type="region of interest" description="Disordered" evidence="1">
    <location>
        <begin position="1"/>
        <end position="24"/>
    </location>
</feature>
<accession>A0A3P7E7L0</accession>
<feature type="region of interest" description="Disordered" evidence="1">
    <location>
        <begin position="270"/>
        <end position="303"/>
    </location>
</feature>
<reference evidence="2 3" key="1">
    <citation type="submission" date="2018-11" db="EMBL/GenBank/DDBJ databases">
        <authorList>
            <consortium name="Pathogen Informatics"/>
        </authorList>
    </citation>
    <scope>NUCLEOTIDE SEQUENCE [LARGE SCALE GENOMIC DNA]</scope>
</reference>
<feature type="compositionally biased region" description="Polar residues" evidence="1">
    <location>
        <begin position="1"/>
        <end position="10"/>
    </location>
</feature>
<organism evidence="2 3">
    <name type="scientific">Wuchereria bancrofti</name>
    <dbReference type="NCBI Taxonomy" id="6293"/>
    <lineage>
        <taxon>Eukaryota</taxon>
        <taxon>Metazoa</taxon>
        <taxon>Ecdysozoa</taxon>
        <taxon>Nematoda</taxon>
        <taxon>Chromadorea</taxon>
        <taxon>Rhabditida</taxon>
        <taxon>Spirurina</taxon>
        <taxon>Spiruromorpha</taxon>
        <taxon>Filarioidea</taxon>
        <taxon>Onchocercidae</taxon>
        <taxon>Wuchereria</taxon>
    </lineage>
</organism>
<feature type="compositionally biased region" description="Polar residues" evidence="1">
    <location>
        <begin position="272"/>
        <end position="282"/>
    </location>
</feature>
<protein>
    <submittedName>
        <fullName evidence="2">Uncharacterized protein</fullName>
    </submittedName>
</protein>
<proteinExistence type="predicted"/>
<feature type="compositionally biased region" description="Basic and acidic residues" evidence="1">
    <location>
        <begin position="283"/>
        <end position="303"/>
    </location>
</feature>
<dbReference type="InParanoid" id="A0A3P7E7L0"/>
<dbReference type="OrthoDB" id="5872711at2759"/>